<comment type="caution">
    <text evidence="1">The sequence shown here is derived from an EMBL/GenBank/DDBJ whole genome shotgun (WGS) entry which is preliminary data.</text>
</comment>
<dbReference type="Proteomes" id="UP001060170">
    <property type="component" value="Chromosome 2"/>
</dbReference>
<keyword evidence="2" id="KW-1185">Reference proteome</keyword>
<name>A0ACC0ETY5_9BASI</name>
<proteinExistence type="predicted"/>
<evidence type="ECO:0000313" key="2">
    <source>
        <dbReference type="Proteomes" id="UP001060170"/>
    </source>
</evidence>
<sequence>MPIYSGFQRIGLQILCLLQIAQCMMVTRGPIPAIEIRDSLQGEALGIENSGSREQVQRYLESVPHFAQQVTIFPELVPKDSLKNEFIHLTEYLENFEKGQAFQSLRIYDRKSAQDILEQRNHLKAFHQLVLARVQQKIIDSNPKAKSSHYVNVKKDAISKNKIARKKWWIPLNKISDWFMPQKNDYKRENYTDVMVIILEKAMIESLSKILLDIDSLKSKQPSTWHPTYLKLQNHVFQIIAYMYKHSLITEESFRKFCNTYGLSEIAASSMVQTFSLQYKPGQIGWSKIIPNYSNFSQYRIFLLGLEPYSKRYFSYVSLEKVLNHSHSDMMKKLRNPSFGFHFNKDFFGRLERYMGAESISEQSLEIFKTSDPDYTRIKRDLKILVKIFMVDQPSTSEERFIVECRPISFCILEFVRDNYGEELLQINQDIETDQLIKKRMDFMSAYYQKSAELLNIIHYLEGGVDSDIQGHKCLTDIEIKKKNIKDLQQEYSLISQYADLVVQENHELLTKNNWKHGLISHNRLMTRIKDHITWANKKALAKTMA</sequence>
<reference evidence="2" key="1">
    <citation type="journal article" date="2018" name="BMC Genomics">
        <title>Genomic insights into host adaptation between the wheat stripe rust pathogen (Puccinia striiformis f. sp. tritici) and the barley stripe rust pathogen (Puccinia striiformis f. sp. hordei).</title>
        <authorList>
            <person name="Xia C."/>
            <person name="Wang M."/>
            <person name="Yin C."/>
            <person name="Cornejo O.E."/>
            <person name="Hulbert S.H."/>
            <person name="Chen X."/>
        </authorList>
    </citation>
    <scope>NUCLEOTIDE SEQUENCE [LARGE SCALE GENOMIC DNA]</scope>
    <source>
        <strain evidence="2">93-210</strain>
    </source>
</reference>
<reference evidence="1 2" key="3">
    <citation type="journal article" date="2022" name="Microbiol. Spectr.">
        <title>Folding features and dynamics of 3D genome architecture in plant fungal pathogens.</title>
        <authorList>
            <person name="Xia C."/>
        </authorList>
    </citation>
    <scope>NUCLEOTIDE SEQUENCE [LARGE SCALE GENOMIC DNA]</scope>
    <source>
        <strain evidence="1 2">93-210</strain>
    </source>
</reference>
<protein>
    <submittedName>
        <fullName evidence="1">Uncharacterized protein</fullName>
    </submittedName>
</protein>
<dbReference type="EMBL" id="CM045866">
    <property type="protein sequence ID" value="KAI7960941.1"/>
    <property type="molecule type" value="Genomic_DNA"/>
</dbReference>
<organism evidence="1 2">
    <name type="scientific">Puccinia striiformis f. sp. tritici</name>
    <dbReference type="NCBI Taxonomy" id="168172"/>
    <lineage>
        <taxon>Eukaryota</taxon>
        <taxon>Fungi</taxon>
        <taxon>Dikarya</taxon>
        <taxon>Basidiomycota</taxon>
        <taxon>Pucciniomycotina</taxon>
        <taxon>Pucciniomycetes</taxon>
        <taxon>Pucciniales</taxon>
        <taxon>Pucciniaceae</taxon>
        <taxon>Puccinia</taxon>
    </lineage>
</organism>
<reference evidence="2" key="2">
    <citation type="journal article" date="2018" name="Mol. Plant Microbe Interact.">
        <title>Genome sequence resources for the wheat stripe rust pathogen (Puccinia striiformis f. sp. tritici) and the barley stripe rust pathogen (Puccinia striiformis f. sp. hordei).</title>
        <authorList>
            <person name="Xia C."/>
            <person name="Wang M."/>
            <person name="Yin C."/>
            <person name="Cornejo O.E."/>
            <person name="Hulbert S.H."/>
            <person name="Chen X."/>
        </authorList>
    </citation>
    <scope>NUCLEOTIDE SEQUENCE [LARGE SCALE GENOMIC DNA]</scope>
    <source>
        <strain evidence="2">93-210</strain>
    </source>
</reference>
<accession>A0ACC0ETY5</accession>
<evidence type="ECO:0000313" key="1">
    <source>
        <dbReference type="EMBL" id="KAI7960941.1"/>
    </source>
</evidence>
<gene>
    <name evidence="1" type="ORF">MJO28_001430</name>
</gene>